<dbReference type="Pfam" id="PF12906">
    <property type="entry name" value="RINGv"/>
    <property type="match status" value="1"/>
</dbReference>
<reference evidence="16" key="1">
    <citation type="submission" date="2022-08" db="EMBL/GenBank/DDBJ databases">
        <authorList>
            <person name="Kallberg Y."/>
            <person name="Tangrot J."/>
            <person name="Rosling A."/>
        </authorList>
    </citation>
    <scope>NUCLEOTIDE SEQUENCE</scope>
    <source>
        <strain evidence="16">Wild A</strain>
    </source>
</reference>
<keyword evidence="5" id="KW-0808">Transferase</keyword>
<dbReference type="GO" id="GO:0061630">
    <property type="term" value="F:ubiquitin protein ligase activity"/>
    <property type="evidence" value="ECO:0007669"/>
    <property type="project" value="UniProtKB-EC"/>
</dbReference>
<keyword evidence="12 14" id="KW-0472">Membrane</keyword>
<evidence type="ECO:0000256" key="7">
    <source>
        <dbReference type="ARBA" id="ARBA00022723"/>
    </source>
</evidence>
<feature type="transmembrane region" description="Helical" evidence="14">
    <location>
        <begin position="1006"/>
        <end position="1025"/>
    </location>
</feature>
<feature type="transmembrane region" description="Helical" evidence="14">
    <location>
        <begin position="54"/>
        <end position="74"/>
    </location>
</feature>
<dbReference type="PANTHER" id="PTHR13145">
    <property type="entry name" value="SSM4 PROTEIN"/>
    <property type="match status" value="1"/>
</dbReference>
<dbReference type="Pfam" id="PF23113">
    <property type="entry name" value="MARCHF6_C"/>
    <property type="match status" value="1"/>
</dbReference>
<keyword evidence="8" id="KW-0863">Zinc-finger</keyword>
<feature type="transmembrane region" description="Helical" evidence="14">
    <location>
        <begin position="687"/>
        <end position="714"/>
    </location>
</feature>
<feature type="transmembrane region" description="Helical" evidence="14">
    <location>
        <begin position="1045"/>
        <end position="1063"/>
    </location>
</feature>
<comment type="caution">
    <text evidence="16">The sequence shown here is derived from an EMBL/GenBank/DDBJ whole genome shotgun (WGS) entry which is preliminary data.</text>
</comment>
<dbReference type="InterPro" id="IPR011016">
    <property type="entry name" value="Znf_RING-CH"/>
</dbReference>
<feature type="transmembrane region" description="Helical" evidence="14">
    <location>
        <begin position="1196"/>
        <end position="1219"/>
    </location>
</feature>
<feature type="non-terminal residue" evidence="16">
    <location>
        <position position="1480"/>
    </location>
</feature>
<feature type="compositionally biased region" description="Polar residues" evidence="13">
    <location>
        <begin position="414"/>
        <end position="429"/>
    </location>
</feature>
<feature type="region of interest" description="Disordered" evidence="13">
    <location>
        <begin position="619"/>
        <end position="654"/>
    </location>
</feature>
<comment type="pathway">
    <text evidence="3">Protein modification; protein ubiquitination.</text>
</comment>
<dbReference type="Gene3D" id="3.30.40.10">
    <property type="entry name" value="Zinc/RING finger domain, C3HC4 (zinc finger)"/>
    <property type="match status" value="1"/>
</dbReference>
<evidence type="ECO:0000256" key="13">
    <source>
        <dbReference type="SAM" id="MobiDB-lite"/>
    </source>
</evidence>
<evidence type="ECO:0000256" key="3">
    <source>
        <dbReference type="ARBA" id="ARBA00004906"/>
    </source>
</evidence>
<evidence type="ECO:0000256" key="4">
    <source>
        <dbReference type="ARBA" id="ARBA00012483"/>
    </source>
</evidence>
<feature type="transmembrane region" description="Helical" evidence="14">
    <location>
        <begin position="1374"/>
        <end position="1403"/>
    </location>
</feature>
<dbReference type="GO" id="GO:0036503">
    <property type="term" value="P:ERAD pathway"/>
    <property type="evidence" value="ECO:0007669"/>
    <property type="project" value="TreeGrafter"/>
</dbReference>
<keyword evidence="9" id="KW-0833">Ubl conjugation pathway</keyword>
<feature type="transmembrane region" description="Helical" evidence="14">
    <location>
        <begin position="1415"/>
        <end position="1433"/>
    </location>
</feature>
<feature type="transmembrane region" description="Helical" evidence="14">
    <location>
        <begin position="1292"/>
        <end position="1315"/>
    </location>
</feature>
<name>A0A9W4WWA8_9GLOM</name>
<evidence type="ECO:0000256" key="5">
    <source>
        <dbReference type="ARBA" id="ARBA00022679"/>
    </source>
</evidence>
<dbReference type="PROSITE" id="PS51292">
    <property type="entry name" value="ZF_RING_CH"/>
    <property type="match status" value="1"/>
</dbReference>
<feature type="region of interest" description="Disordered" evidence="13">
    <location>
        <begin position="190"/>
        <end position="209"/>
    </location>
</feature>
<proteinExistence type="predicted"/>
<evidence type="ECO:0000256" key="1">
    <source>
        <dbReference type="ARBA" id="ARBA00000900"/>
    </source>
</evidence>
<evidence type="ECO:0000256" key="6">
    <source>
        <dbReference type="ARBA" id="ARBA00022692"/>
    </source>
</evidence>
<dbReference type="InterPro" id="IPR013083">
    <property type="entry name" value="Znf_RING/FYVE/PHD"/>
</dbReference>
<feature type="domain" description="RING-CH-type" evidence="15">
    <location>
        <begin position="1"/>
        <end position="49"/>
    </location>
</feature>
<feature type="region of interest" description="Disordered" evidence="13">
    <location>
        <begin position="410"/>
        <end position="429"/>
    </location>
</feature>
<dbReference type="CDD" id="cd16702">
    <property type="entry name" value="RING_CH-C4HC3_MARCH6"/>
    <property type="match status" value="1"/>
</dbReference>
<dbReference type="SUPFAM" id="SSF57850">
    <property type="entry name" value="RING/U-box"/>
    <property type="match status" value="1"/>
</dbReference>
<feature type="transmembrane region" description="Helical" evidence="14">
    <location>
        <begin position="944"/>
        <end position="964"/>
    </location>
</feature>
<gene>
    <name evidence="16" type="ORF">FWILDA_LOCUS7836</name>
</gene>
<keyword evidence="10" id="KW-0862">Zinc</keyword>
<evidence type="ECO:0000256" key="14">
    <source>
        <dbReference type="SAM" id="Phobius"/>
    </source>
</evidence>
<evidence type="ECO:0000256" key="8">
    <source>
        <dbReference type="ARBA" id="ARBA00022771"/>
    </source>
</evidence>
<dbReference type="GO" id="GO:0005789">
    <property type="term" value="C:endoplasmic reticulum membrane"/>
    <property type="evidence" value="ECO:0007669"/>
    <property type="project" value="TreeGrafter"/>
</dbReference>
<feature type="transmembrane region" description="Helical" evidence="14">
    <location>
        <begin position="1335"/>
        <end position="1353"/>
    </location>
</feature>
<dbReference type="SMART" id="SM00744">
    <property type="entry name" value="RINGv"/>
    <property type="match status" value="1"/>
</dbReference>
<feature type="transmembrane region" description="Helical" evidence="14">
    <location>
        <begin position="1239"/>
        <end position="1260"/>
    </location>
</feature>
<evidence type="ECO:0000256" key="11">
    <source>
        <dbReference type="ARBA" id="ARBA00022989"/>
    </source>
</evidence>
<feature type="transmembrane region" description="Helical" evidence="14">
    <location>
        <begin position="850"/>
        <end position="869"/>
    </location>
</feature>
<evidence type="ECO:0000313" key="16">
    <source>
        <dbReference type="EMBL" id="CAI2176943.1"/>
    </source>
</evidence>
<dbReference type="EC" id="2.3.2.27" evidence="4"/>
<evidence type="ECO:0000259" key="15">
    <source>
        <dbReference type="PROSITE" id="PS51292"/>
    </source>
</evidence>
<dbReference type="Proteomes" id="UP001153678">
    <property type="component" value="Unassembled WGS sequence"/>
</dbReference>
<feature type="transmembrane region" description="Helical" evidence="14">
    <location>
        <begin position="160"/>
        <end position="179"/>
    </location>
</feature>
<keyword evidence="17" id="KW-1185">Reference proteome</keyword>
<keyword evidence="11 14" id="KW-1133">Transmembrane helix</keyword>
<keyword evidence="7" id="KW-0479">Metal-binding</keyword>
<organism evidence="16 17">
    <name type="scientific">Funneliformis geosporum</name>
    <dbReference type="NCBI Taxonomy" id="1117311"/>
    <lineage>
        <taxon>Eukaryota</taxon>
        <taxon>Fungi</taxon>
        <taxon>Fungi incertae sedis</taxon>
        <taxon>Mucoromycota</taxon>
        <taxon>Glomeromycotina</taxon>
        <taxon>Glomeromycetes</taxon>
        <taxon>Glomerales</taxon>
        <taxon>Glomeraceae</taxon>
        <taxon>Funneliformis</taxon>
    </lineage>
</organism>
<evidence type="ECO:0000256" key="12">
    <source>
        <dbReference type="ARBA" id="ARBA00023136"/>
    </source>
</evidence>
<accession>A0A9W4WWA8</accession>
<evidence type="ECO:0000256" key="9">
    <source>
        <dbReference type="ARBA" id="ARBA00022786"/>
    </source>
</evidence>
<sequence>EGTEDQPLYHPCKCSGSIRFVHQDCLTEWLRHSKKNMPDTIPIVLFLRRGIRRLYGLIQIWFRALLVGIVWLVALPWVTVWIWRAYFLSGEFLAFLINGQKPPTRTSDNTESGEKSGLSIIYLGLLKGFIWYVPPEAVAFVEYYGDLASKVLSDTFEGQIITCVVVIVFVAAFLLREWIVQNTPAANDNNNVNEQINDEPANERNANNDNNAIVLPNLQVLPEVEQLPEQQLGNNEEPQIPVVHVGANFNEGAFVFQNGHRLPLIQPDPPFPTDPILQEPIQQNVQTLMNLHRRYVEEQNKEDNIDRQLIVDNNTLVQEDQFESNIIDSKLDDSIDDIGSSSTYNKEHSSLDSELNVRELNIDDQNPSMYVPYVDDSKASIGAIMMSDANNENSKGKNIETNNSTMIFPESKDSLSSSPELQCASTKDQNSLQFRISNSVTDKNKEGTNDLIATSSSSSSGVAVRQGYSSNTKPFRENFVEDRRIRPIRKIRTRIAVPMSSDASSNVIRQLSNSSQEDLDDLSLGGSFMNIDYSEISNSDQENEDVNLQEKYPRDVNNTYSPSKIITNTSGVYFADDSSSFAVHRNSNANLQSYGDHFEKHDENDLLDFDEMDIDEERYDEDDEDDLEGENESDDNDNPLEAENEEEEPVEELNVEEPNANIADAPVLPAIPAPLFNEAIEPPANSVLMIILIALCLAGSIWVPFFVGKTVLLIKPLSIIQLPLKLLRKVTDPFVDLVIDTGIPWLWSLVYPLLKSGWNATSPQISPIFEDSLFVNYVQGISDKTDDLLGYAASFVAKIDPPESVIVVNSTISGVNHFSEFLKAKNLTWLVTLIDRWNGFAYGNAPTDKIVCILSGYTVIIVLCAYYLAKTRNAYGATVGRAVQEGLRQQGIVLKVAFFVAIELIIFPIICGILLDLSTLPLFAEATPTSRLEFYFESPITSTFLHWFTGTAFMFHFAVFVSLCREIVRSGVMWFIRDPNDPQFHPIKEILDRPVWTQLKKIGASGIMYSAMIVCGLGSVIYFIRYCFNGILPLQLSFTEPISDFPADLLVFHIVVPVTVTWAKPKRLFRKLFENWWKVTSHVLRLTSFMFGDRHFDEEGTHVRRTWGASLRRLKARIPNPGDNIIDDNTGVVFVKDGELVRAPSYDGVPVVPGRRMLIPVNEDGTLKNPDDAPVGQDDQLNYTVVYIPPNFKARVITFLFLMWFCGSLFCCSVTILPLLTGRYIFKSILHHQRAVHDLYAFTVGLYVLWALYISLEWVISKIQAIAGQDLNIDWTMVRQKMWQGTIVIAKILYFILSFGIVIPFLLSLVTELYIILPWKKLTTDIPIISFLQDWALGIVYMKIAYRIVFMLPDNVYSRAINDITERGFRNLNVKLATTVFIIPIGGSALAAVILPALTAWVIISAAGISNANSIALIIRYIYPVFLAIVLGYRVQRQMGQLVNSWMQAVRDEEYLIGRRLHNIDPNEQRGNTNVIIRGQ</sequence>
<comment type="catalytic activity">
    <reaction evidence="1">
        <text>S-ubiquitinyl-[E2 ubiquitin-conjugating enzyme]-L-cysteine + [acceptor protein]-L-lysine = [E2 ubiquitin-conjugating enzyme]-L-cysteine + N(6)-ubiquitinyl-[acceptor protein]-L-lysine.</text>
        <dbReference type="EC" id="2.3.2.27"/>
    </reaction>
</comment>
<evidence type="ECO:0000256" key="10">
    <source>
        <dbReference type="ARBA" id="ARBA00022833"/>
    </source>
</evidence>
<keyword evidence="6 14" id="KW-0812">Transmembrane</keyword>
<evidence type="ECO:0000256" key="2">
    <source>
        <dbReference type="ARBA" id="ARBA00004141"/>
    </source>
</evidence>
<feature type="transmembrane region" description="Helical" evidence="14">
    <location>
        <begin position="896"/>
        <end position="924"/>
    </location>
</feature>
<dbReference type="EMBL" id="CAMKVN010001582">
    <property type="protein sequence ID" value="CAI2176943.1"/>
    <property type="molecule type" value="Genomic_DNA"/>
</dbReference>
<protein>
    <recommendedName>
        <fullName evidence="4">RING-type E3 ubiquitin transferase</fullName>
        <ecNumber evidence="4">2.3.2.27</ecNumber>
    </recommendedName>
</protein>
<comment type="subcellular location">
    <subcellularLocation>
        <location evidence="2">Membrane</location>
        <topology evidence="2">Multi-pass membrane protein</topology>
    </subcellularLocation>
</comment>
<dbReference type="InterPro" id="IPR056521">
    <property type="entry name" value="MARCHF6-like_C"/>
</dbReference>
<dbReference type="GO" id="GO:0008270">
    <property type="term" value="F:zinc ion binding"/>
    <property type="evidence" value="ECO:0007669"/>
    <property type="project" value="UniProtKB-KW"/>
</dbReference>
<evidence type="ECO:0000313" key="17">
    <source>
        <dbReference type="Proteomes" id="UP001153678"/>
    </source>
</evidence>
<dbReference type="PANTHER" id="PTHR13145:SF0">
    <property type="entry name" value="E3 UBIQUITIN-PROTEIN LIGASE MARCHF6"/>
    <property type="match status" value="1"/>
</dbReference>
<dbReference type="OrthoDB" id="264354at2759"/>